<dbReference type="Proteomes" id="UP001344906">
    <property type="component" value="Unassembled WGS sequence"/>
</dbReference>
<gene>
    <name evidence="1" type="ORF">KDH_41840</name>
</gene>
<accession>A0ABQ6FVS0</accession>
<comment type="caution">
    <text evidence="1">The sequence shown here is derived from an EMBL/GenBank/DDBJ whole genome shotgun (WGS) entry which is preliminary data.</text>
</comment>
<protein>
    <submittedName>
        <fullName evidence="1">Uncharacterized protein</fullName>
    </submittedName>
</protein>
<evidence type="ECO:0000313" key="2">
    <source>
        <dbReference type="Proteomes" id="UP001344906"/>
    </source>
</evidence>
<reference evidence="1 2" key="1">
    <citation type="submission" date="2023-02" db="EMBL/GenBank/DDBJ databases">
        <title>Dictyobacter halimunensis sp. nov., a new member of the class Ktedonobacteria from forest soil in a geothermal area.</title>
        <authorList>
            <person name="Rachmania M.K."/>
            <person name="Ningsih F."/>
            <person name="Sakai Y."/>
            <person name="Yabe S."/>
            <person name="Yokota A."/>
            <person name="Sjamsuridzal W."/>
        </authorList>
    </citation>
    <scope>NUCLEOTIDE SEQUENCE [LARGE SCALE GENOMIC DNA]</scope>
    <source>
        <strain evidence="1 2">S3.2.2.5</strain>
    </source>
</reference>
<evidence type="ECO:0000313" key="1">
    <source>
        <dbReference type="EMBL" id="GLV57348.1"/>
    </source>
</evidence>
<proteinExistence type="predicted"/>
<sequence length="50" mass="5547">MGASERPPQASAYADALIFELVQQGHERAPLLHQLKNVSGHRIKGRARQL</sequence>
<name>A0ABQ6FVS0_9CHLR</name>
<organism evidence="1 2">
    <name type="scientific">Dictyobacter halimunensis</name>
    <dbReference type="NCBI Taxonomy" id="3026934"/>
    <lineage>
        <taxon>Bacteria</taxon>
        <taxon>Bacillati</taxon>
        <taxon>Chloroflexota</taxon>
        <taxon>Ktedonobacteria</taxon>
        <taxon>Ktedonobacterales</taxon>
        <taxon>Dictyobacteraceae</taxon>
        <taxon>Dictyobacter</taxon>
    </lineage>
</organism>
<dbReference type="EMBL" id="BSRI01000002">
    <property type="protein sequence ID" value="GLV57348.1"/>
    <property type="molecule type" value="Genomic_DNA"/>
</dbReference>
<keyword evidence="2" id="KW-1185">Reference proteome</keyword>